<gene>
    <name evidence="1" type="ORF">GWK47_040824</name>
</gene>
<sequence>MPSRPELPPSPSEEQGAAWEGGCVTAGWREVPGGGRHVAVQTDDAEVGRDGSAPEDAPPVYDAVVSKPPSYEFVCGNPPDLSCWEDDAEAGVPMRDACTDCDLPTYAQVTQAPSPV</sequence>
<dbReference type="OrthoDB" id="10582677at2759"/>
<dbReference type="EMBL" id="JACEEZ010007069">
    <property type="protein sequence ID" value="KAG0724317.1"/>
    <property type="molecule type" value="Genomic_DNA"/>
</dbReference>
<dbReference type="Proteomes" id="UP000770661">
    <property type="component" value="Unassembled WGS sequence"/>
</dbReference>
<dbReference type="AlphaFoldDB" id="A0A8J4YBQ4"/>
<keyword evidence="2" id="KW-1185">Reference proteome</keyword>
<accession>A0A8J4YBQ4</accession>
<reference evidence="1" key="1">
    <citation type="submission" date="2020-07" db="EMBL/GenBank/DDBJ databases">
        <title>The High-quality genome of the commercially important snow crab, Chionoecetes opilio.</title>
        <authorList>
            <person name="Jeong J.-H."/>
            <person name="Ryu S."/>
        </authorList>
    </citation>
    <scope>NUCLEOTIDE SEQUENCE</scope>
    <source>
        <strain evidence="1">MADBK_172401_WGS</strain>
        <tissue evidence="1">Digestive gland</tissue>
    </source>
</reference>
<evidence type="ECO:0000313" key="1">
    <source>
        <dbReference type="EMBL" id="KAG0724317.1"/>
    </source>
</evidence>
<protein>
    <submittedName>
        <fullName evidence="1">Uncharacterized protein</fullName>
    </submittedName>
</protein>
<comment type="caution">
    <text evidence="1">The sequence shown here is derived from an EMBL/GenBank/DDBJ whole genome shotgun (WGS) entry which is preliminary data.</text>
</comment>
<organism evidence="1 2">
    <name type="scientific">Chionoecetes opilio</name>
    <name type="common">Atlantic snow crab</name>
    <name type="synonym">Cancer opilio</name>
    <dbReference type="NCBI Taxonomy" id="41210"/>
    <lineage>
        <taxon>Eukaryota</taxon>
        <taxon>Metazoa</taxon>
        <taxon>Ecdysozoa</taxon>
        <taxon>Arthropoda</taxon>
        <taxon>Crustacea</taxon>
        <taxon>Multicrustacea</taxon>
        <taxon>Malacostraca</taxon>
        <taxon>Eumalacostraca</taxon>
        <taxon>Eucarida</taxon>
        <taxon>Decapoda</taxon>
        <taxon>Pleocyemata</taxon>
        <taxon>Brachyura</taxon>
        <taxon>Eubrachyura</taxon>
        <taxon>Majoidea</taxon>
        <taxon>Majidae</taxon>
        <taxon>Chionoecetes</taxon>
    </lineage>
</organism>
<proteinExistence type="predicted"/>
<name>A0A8J4YBQ4_CHIOP</name>
<evidence type="ECO:0000313" key="2">
    <source>
        <dbReference type="Proteomes" id="UP000770661"/>
    </source>
</evidence>